<dbReference type="Pfam" id="PF05653">
    <property type="entry name" value="Mg_trans_NIPA"/>
    <property type="match status" value="1"/>
</dbReference>
<reference evidence="7" key="1">
    <citation type="submission" date="2023-03" db="EMBL/GenBank/DDBJ databases">
        <title>Mating type loci evolution in Malassezia.</title>
        <authorList>
            <person name="Coelho M.A."/>
        </authorList>
    </citation>
    <scope>NUCLEOTIDE SEQUENCE</scope>
    <source>
        <strain evidence="7">CBS 11721</strain>
    </source>
</reference>
<feature type="transmembrane region" description="Helical" evidence="6">
    <location>
        <begin position="165"/>
        <end position="183"/>
    </location>
</feature>
<accession>A0AAF0EVN8</accession>
<proteinExistence type="predicted"/>
<keyword evidence="8" id="KW-1185">Reference proteome</keyword>
<evidence type="ECO:0000256" key="1">
    <source>
        <dbReference type="ARBA" id="ARBA00004141"/>
    </source>
</evidence>
<feature type="compositionally biased region" description="Low complexity" evidence="5">
    <location>
        <begin position="387"/>
        <end position="396"/>
    </location>
</feature>
<feature type="region of interest" description="Disordered" evidence="5">
    <location>
        <begin position="383"/>
        <end position="406"/>
    </location>
</feature>
<dbReference type="EMBL" id="CP119879">
    <property type="protein sequence ID" value="WFD35537.1"/>
    <property type="molecule type" value="Genomic_DNA"/>
</dbReference>
<dbReference type="GO" id="GO:0015095">
    <property type="term" value="F:magnesium ion transmembrane transporter activity"/>
    <property type="evidence" value="ECO:0007669"/>
    <property type="project" value="InterPro"/>
</dbReference>
<feature type="transmembrane region" description="Helical" evidence="6">
    <location>
        <begin position="259"/>
        <end position="280"/>
    </location>
</feature>
<feature type="region of interest" description="Disordered" evidence="5">
    <location>
        <begin position="315"/>
        <end position="334"/>
    </location>
</feature>
<feature type="transmembrane region" description="Helical" evidence="6">
    <location>
        <begin position="190"/>
        <end position="208"/>
    </location>
</feature>
<protein>
    <submittedName>
        <fullName evidence="7">Uncharacterized protein</fullName>
    </submittedName>
</protein>
<evidence type="ECO:0000256" key="4">
    <source>
        <dbReference type="ARBA" id="ARBA00023136"/>
    </source>
</evidence>
<organism evidence="7 8">
    <name type="scientific">Malassezia cuniculi</name>
    <dbReference type="NCBI Taxonomy" id="948313"/>
    <lineage>
        <taxon>Eukaryota</taxon>
        <taxon>Fungi</taxon>
        <taxon>Dikarya</taxon>
        <taxon>Basidiomycota</taxon>
        <taxon>Ustilaginomycotina</taxon>
        <taxon>Malasseziomycetes</taxon>
        <taxon>Malasseziales</taxon>
        <taxon>Malasseziaceae</taxon>
        <taxon>Malassezia</taxon>
    </lineage>
</organism>
<dbReference type="PANTHER" id="PTHR12570">
    <property type="match status" value="1"/>
</dbReference>
<feature type="transmembrane region" description="Helical" evidence="6">
    <location>
        <begin position="70"/>
        <end position="91"/>
    </location>
</feature>
<dbReference type="PANTHER" id="PTHR12570:SF65">
    <property type="entry name" value="MAGNESIUM TRANSPORTER NIPA9-RELATED"/>
    <property type="match status" value="1"/>
</dbReference>
<dbReference type="Proteomes" id="UP001219933">
    <property type="component" value="Chromosome 3"/>
</dbReference>
<evidence type="ECO:0000256" key="3">
    <source>
        <dbReference type="ARBA" id="ARBA00022989"/>
    </source>
</evidence>
<dbReference type="SUPFAM" id="SSF103481">
    <property type="entry name" value="Multidrug resistance efflux transporter EmrE"/>
    <property type="match status" value="1"/>
</dbReference>
<keyword evidence="2 6" id="KW-0812">Transmembrane</keyword>
<evidence type="ECO:0000256" key="5">
    <source>
        <dbReference type="SAM" id="MobiDB-lite"/>
    </source>
</evidence>
<keyword evidence="3 6" id="KW-1133">Transmembrane helix</keyword>
<dbReference type="InterPro" id="IPR008521">
    <property type="entry name" value="Mg_trans_NIPA"/>
</dbReference>
<feature type="transmembrane region" description="Helical" evidence="6">
    <location>
        <begin position="97"/>
        <end position="116"/>
    </location>
</feature>
<feature type="transmembrane region" description="Helical" evidence="6">
    <location>
        <begin position="286"/>
        <end position="308"/>
    </location>
</feature>
<sequence length="459" mass="48047">MRAAHWGVGIAITVVGNTLISLALNLQKLAHIRAQGDRGAGAESRAAPDERDALLQTRDEGRRSYLHSRIWWAGIALMGLGECGNFLSYGFAPASLVAPLGAVSLLANVAIAPALLNESVNATDILGILLAIAGAVAVVCCSGRSDGPLDPSELWDAVCRPVFGIYSLSMAILGTVLVVLAHSPVGERTALVNLGVCAVSGAFTVLATKGVSSFLLGARHVSQLLCEPLFFALLAVIAATAVVQLTYLNRALQHFDARLVIPTQFVLFTVSTIVGSSILYRDFAQLGALRIAGFALGCVVTFLGVYVLSVRETSAPDATDEPHTPPRPLSPVSEPVLVPRRRAHSLTVSPSAALGHARSSSRHALVAVAAIVSNPQTYLLLQEQRGSRSPSSVSAPHSPPSLARGNMSPFARNVPVVVADAAVCDGVRTAAFLGISPGRNLMLARDVSSPGRLREHLDV</sequence>
<evidence type="ECO:0000313" key="7">
    <source>
        <dbReference type="EMBL" id="WFD35537.1"/>
    </source>
</evidence>
<evidence type="ECO:0000313" key="8">
    <source>
        <dbReference type="Proteomes" id="UP001219933"/>
    </source>
</evidence>
<evidence type="ECO:0000256" key="2">
    <source>
        <dbReference type="ARBA" id="ARBA00022692"/>
    </source>
</evidence>
<dbReference type="AlphaFoldDB" id="A0AAF0EVN8"/>
<feature type="transmembrane region" description="Helical" evidence="6">
    <location>
        <begin position="125"/>
        <end position="145"/>
    </location>
</feature>
<feature type="transmembrane region" description="Helical" evidence="6">
    <location>
        <begin position="6"/>
        <end position="26"/>
    </location>
</feature>
<keyword evidence="4 6" id="KW-0472">Membrane</keyword>
<evidence type="ECO:0000256" key="6">
    <source>
        <dbReference type="SAM" id="Phobius"/>
    </source>
</evidence>
<dbReference type="InterPro" id="IPR037185">
    <property type="entry name" value="EmrE-like"/>
</dbReference>
<gene>
    <name evidence="7" type="ORF">MCUN1_002393</name>
</gene>
<comment type="subcellular location">
    <subcellularLocation>
        <location evidence="1">Membrane</location>
        <topology evidence="1">Multi-pass membrane protein</topology>
    </subcellularLocation>
</comment>
<feature type="transmembrane region" description="Helical" evidence="6">
    <location>
        <begin position="228"/>
        <end position="247"/>
    </location>
</feature>
<dbReference type="GO" id="GO:0016020">
    <property type="term" value="C:membrane"/>
    <property type="evidence" value="ECO:0007669"/>
    <property type="project" value="UniProtKB-SubCell"/>
</dbReference>
<name>A0AAF0EVN8_9BASI</name>